<dbReference type="EMBL" id="JSUQ01000019">
    <property type="protein sequence ID" value="KHQ51260.1"/>
    <property type="molecule type" value="Genomic_DNA"/>
</dbReference>
<feature type="signal peptide" evidence="1">
    <location>
        <begin position="1"/>
        <end position="23"/>
    </location>
</feature>
<dbReference type="Gene3D" id="1.20.5.340">
    <property type="match status" value="4"/>
</dbReference>
<sequence length="1407" mass="146959">MIRLNILVLALAFLVVGADPAAAEPVSAAIAAVGSWFAGLSVVGQALVRLAVGLVLSKLTQAKLKTPEAVGGLKTEATLTGGDNSEGFVLGRYATAGAFVAPPLSWGTRRAQLVYVIDLGLPGQAVSGIYVNGERQAWSGVQDADGRGEKNEGGAYSGRIWRHLYDGTQTQASPYLLAHLGGDPDFPWTPDMVGKGRSYAIMTFFLDKGDKARFSGLPTVLFEIEGLPLYDPRKDGSAGGFGAHRWNDPATWEPTENPAVMIYNILRGIALPNGATWGGRATAEDLPLATWAAAMNECDLSVTVEGGGTEPQYRAGTEVRVAQDEPAQVIEDLLASCSGELVEEGGTWYIQIGAPALPSYFFTDEDVVISRPQELDPFPGLADTTNAVAITYPEPVMAWQTKEAPTVLRPDLELEDDGRRQIASLPLPTCPHAIQAQRLAKSYLEDARRFRVHRLTLPPDAAHVPPLSTVAWTSARNGYAAKLFEVQKKQVQLRTLLTQVAVRERDPGDYDWSAADQLPYDVPPATVTTPEPYALEGLSVVAGAISDGTTGRRPAVIATWTEDGAGGVDYEVRLSGGEVIAQGRAPAEAARLVVAEGVLPATDYEARLRPAGEEELFDWSDWLEVTTPDLRLTEADLADTLAGKIDEALDRHDAALADATGVIAELRDAAIASFGPLDRPTALADDIPRLETGLEEAYQRLMGLEWAQFGTNKTLAGAGIFVDSETGAVRIAAFERAEARVSNVEINLSAVEAALELKATVAYVNDTVSQAISEAVLDPSQIPLLDDLDLRITDAEVRLDAAEGTITTLTDTLTVAGGLVSMTTVTQELDSLQGQINQRVTTATFDGLEDRVTTAEGSLTALGDTAAIADAVEVTRQLYDDSADDTQRRIADLWDRWTGDEAVRRATAQGRRDLSARVDAGLAAEASERLALKAAQEATAASLVEESTARAAEDEAQAGLIASLQATLTGAQGEITVNAGAISGLDTRVTAAEGEITSQASSITSLQSGVAAAQGAADAAQADADGNATAISGLDTRVTAAEGEITSQASSITSLQSGVSAALEAADAAQADADGNATAISGLDTRVTAAEGEITSQASSITSLQSGVSAAQGAADAAQADADGNATAISGLDTRVTAAEGEITSQASSITSLQSDVGDNSAAITNLQNTKVDGAGAVSAVEATISAEYASLTAMASATAFAKAQADGIAAGYVWRLNGQNLIELVSVSEGTSGPVSTYKIAADYVEITGVAQIKTAVLDELFADSIVTGRLEVTGELIVPGAVSDQIVIEALPSTSINGNSPIVTTAQIPQAAAQLWIVAAALEVRTDDAGGVDEVYLQGRAKVGGVWSGWETLSGPFPVSTAFTPIGLSSLFVRLGTDVQFRIFYNSVNDGDYQNLVLRCQAVLK</sequence>
<dbReference type="STRING" id="561184.SAMN05216376_12067"/>
<comment type="caution">
    <text evidence="2">The sequence shown here is derived from an EMBL/GenBank/DDBJ whole genome shotgun (WGS) entry which is preliminary data.</text>
</comment>
<evidence type="ECO:0008006" key="4">
    <source>
        <dbReference type="Google" id="ProtNLM"/>
    </source>
</evidence>
<accession>A0A0B3RJ18</accession>
<dbReference type="RefSeq" id="WP_052244735.1">
    <property type="nucleotide sequence ID" value="NZ_JSUQ01000019.1"/>
</dbReference>
<keyword evidence="1" id="KW-0732">Signal</keyword>
<dbReference type="Proteomes" id="UP000030960">
    <property type="component" value="Unassembled WGS sequence"/>
</dbReference>
<dbReference type="OrthoDB" id="7822067at2"/>
<name>A0A0B3RJ18_9RHOB</name>
<protein>
    <recommendedName>
        <fullName evidence="4">Tip attachment protein J domain-containing protein</fullName>
    </recommendedName>
</protein>
<gene>
    <name evidence="2" type="ORF">OA50_04293</name>
</gene>
<feature type="chain" id="PRO_5002097929" description="Tip attachment protein J domain-containing protein" evidence="1">
    <location>
        <begin position="24"/>
        <end position="1407"/>
    </location>
</feature>
<reference evidence="2 3" key="1">
    <citation type="submission" date="2014-10" db="EMBL/GenBank/DDBJ databases">
        <title>Genome sequence of Ponticoccus sp. strain UMTAT08 isolated from clonal culture of toxic dinoflagellate Alexandrium tamiyavanichii.</title>
        <authorList>
            <person name="Gan H.Y."/>
            <person name="Muhd D.-D."/>
            <person name="Mohd Noor M.E."/>
            <person name="Yeong Y.S."/>
            <person name="Usup G."/>
        </authorList>
    </citation>
    <scope>NUCLEOTIDE SEQUENCE [LARGE SCALE GENOMIC DNA]</scope>
    <source>
        <strain evidence="2 3">UMTAT08</strain>
    </source>
</reference>
<dbReference type="PATRIC" id="fig|1515334.3.peg.4324"/>
<evidence type="ECO:0000256" key="1">
    <source>
        <dbReference type="SAM" id="SignalP"/>
    </source>
</evidence>
<organism evidence="2 3">
    <name type="scientific">Mameliella alba</name>
    <dbReference type="NCBI Taxonomy" id="561184"/>
    <lineage>
        <taxon>Bacteria</taxon>
        <taxon>Pseudomonadati</taxon>
        <taxon>Pseudomonadota</taxon>
        <taxon>Alphaproteobacteria</taxon>
        <taxon>Rhodobacterales</taxon>
        <taxon>Roseobacteraceae</taxon>
        <taxon>Mameliella</taxon>
    </lineage>
</organism>
<evidence type="ECO:0000313" key="3">
    <source>
        <dbReference type="Proteomes" id="UP000030960"/>
    </source>
</evidence>
<keyword evidence="3" id="KW-1185">Reference proteome</keyword>
<proteinExistence type="predicted"/>
<evidence type="ECO:0000313" key="2">
    <source>
        <dbReference type="EMBL" id="KHQ51260.1"/>
    </source>
</evidence>